<evidence type="ECO:0000256" key="10">
    <source>
        <dbReference type="ARBA" id="ARBA00022840"/>
    </source>
</evidence>
<dbReference type="GO" id="GO:0005524">
    <property type="term" value="F:ATP binding"/>
    <property type="evidence" value="ECO:0007669"/>
    <property type="project" value="UniProtKB-KW"/>
</dbReference>
<dbReference type="Pfam" id="PF02518">
    <property type="entry name" value="HATPase_c"/>
    <property type="match status" value="1"/>
</dbReference>
<evidence type="ECO:0000259" key="17">
    <source>
        <dbReference type="PROSITE" id="PS50109"/>
    </source>
</evidence>
<comment type="subcellular location">
    <subcellularLocation>
        <location evidence="2">Cell membrane</location>
        <topology evidence="2">Multi-pass membrane protein</topology>
    </subcellularLocation>
</comment>
<dbReference type="InterPro" id="IPR036097">
    <property type="entry name" value="HisK_dim/P_sf"/>
</dbReference>
<dbReference type="SUPFAM" id="SSF52172">
    <property type="entry name" value="CheY-like"/>
    <property type="match status" value="1"/>
</dbReference>
<dbReference type="CDD" id="cd00130">
    <property type="entry name" value="PAS"/>
    <property type="match status" value="1"/>
</dbReference>
<dbReference type="EMBL" id="JAAGNZ010000002">
    <property type="protein sequence ID" value="NEU69434.1"/>
    <property type="molecule type" value="Genomic_DNA"/>
</dbReference>
<dbReference type="Gene3D" id="1.20.120.160">
    <property type="entry name" value="HPT domain"/>
    <property type="match status" value="1"/>
</dbReference>
<evidence type="ECO:0000256" key="6">
    <source>
        <dbReference type="ARBA" id="ARBA00022679"/>
    </source>
</evidence>
<dbReference type="CDD" id="cd00082">
    <property type="entry name" value="HisKA"/>
    <property type="match status" value="1"/>
</dbReference>
<feature type="modified residue" description="Phosphohistidine" evidence="15">
    <location>
        <position position="796"/>
    </location>
</feature>
<gene>
    <name evidence="22" type="ORF">GK091_21280</name>
</gene>
<evidence type="ECO:0000259" key="19">
    <source>
        <dbReference type="PROSITE" id="PS50112"/>
    </source>
</evidence>
<evidence type="ECO:0000256" key="7">
    <source>
        <dbReference type="ARBA" id="ARBA00022692"/>
    </source>
</evidence>
<dbReference type="EC" id="2.7.13.3" evidence="3"/>
<evidence type="ECO:0000256" key="8">
    <source>
        <dbReference type="ARBA" id="ARBA00022741"/>
    </source>
</evidence>
<keyword evidence="4" id="KW-1003">Cell membrane</keyword>
<protein>
    <recommendedName>
        <fullName evidence="3">histidine kinase</fullName>
        <ecNumber evidence="3">2.7.13.3</ecNumber>
    </recommendedName>
</protein>
<comment type="catalytic activity">
    <reaction evidence="1">
        <text>ATP + protein L-histidine = ADP + protein N-phospho-L-histidine.</text>
        <dbReference type="EC" id="2.7.13.3"/>
    </reaction>
</comment>
<comment type="caution">
    <text evidence="22">The sequence shown here is derived from an EMBL/GenBank/DDBJ whole genome shotgun (WGS) entry which is preliminary data.</text>
</comment>
<evidence type="ECO:0000256" key="4">
    <source>
        <dbReference type="ARBA" id="ARBA00022475"/>
    </source>
</evidence>
<evidence type="ECO:0000256" key="5">
    <source>
        <dbReference type="ARBA" id="ARBA00022553"/>
    </source>
</evidence>
<evidence type="ECO:0000259" key="18">
    <source>
        <dbReference type="PROSITE" id="PS50110"/>
    </source>
</evidence>
<keyword evidence="14" id="KW-0131">Cell cycle</keyword>
<evidence type="ECO:0000259" key="21">
    <source>
        <dbReference type="PROSITE" id="PS50894"/>
    </source>
</evidence>
<dbReference type="PROSITE" id="PS50109">
    <property type="entry name" value="HIS_KIN"/>
    <property type="match status" value="1"/>
</dbReference>
<dbReference type="Gene3D" id="3.30.450.20">
    <property type="entry name" value="PAS domain"/>
    <property type="match status" value="1"/>
</dbReference>
<dbReference type="PROSITE" id="PS50113">
    <property type="entry name" value="PAC"/>
    <property type="match status" value="1"/>
</dbReference>
<dbReference type="InterPro" id="IPR007891">
    <property type="entry name" value="CHASE3"/>
</dbReference>
<dbReference type="SMART" id="SM00387">
    <property type="entry name" value="HATPase_c"/>
    <property type="match status" value="1"/>
</dbReference>
<dbReference type="InterPro" id="IPR000014">
    <property type="entry name" value="PAS"/>
</dbReference>
<evidence type="ECO:0000256" key="1">
    <source>
        <dbReference type="ARBA" id="ARBA00000085"/>
    </source>
</evidence>
<dbReference type="InterPro" id="IPR004358">
    <property type="entry name" value="Sig_transdc_His_kin-like_C"/>
</dbReference>
<dbReference type="SMART" id="SM00448">
    <property type="entry name" value="REC"/>
    <property type="match status" value="1"/>
</dbReference>
<evidence type="ECO:0000256" key="13">
    <source>
        <dbReference type="ARBA" id="ARBA00023136"/>
    </source>
</evidence>
<dbReference type="FunFam" id="1.10.287.130:FF:000038">
    <property type="entry name" value="Sensory transduction histidine kinase"/>
    <property type="match status" value="1"/>
</dbReference>
<dbReference type="Pfam" id="PF00512">
    <property type="entry name" value="HisKA"/>
    <property type="match status" value="1"/>
</dbReference>
<evidence type="ECO:0000256" key="11">
    <source>
        <dbReference type="ARBA" id="ARBA00022989"/>
    </source>
</evidence>
<dbReference type="InterPro" id="IPR036890">
    <property type="entry name" value="HATPase_C_sf"/>
</dbReference>
<dbReference type="InterPro" id="IPR000700">
    <property type="entry name" value="PAS-assoc_C"/>
</dbReference>
<dbReference type="AlphaFoldDB" id="A0A6M0IMT9"/>
<dbReference type="NCBIfam" id="TIGR00229">
    <property type="entry name" value="sensory_box"/>
    <property type="match status" value="1"/>
</dbReference>
<feature type="domain" description="Response regulatory" evidence="18">
    <location>
        <begin position="602"/>
        <end position="717"/>
    </location>
</feature>
<dbReference type="Gene3D" id="1.10.287.130">
    <property type="match status" value="1"/>
</dbReference>
<dbReference type="InterPro" id="IPR003661">
    <property type="entry name" value="HisK_dim/P_dom"/>
</dbReference>
<keyword evidence="5 16" id="KW-0597">Phosphoprotein</keyword>
<dbReference type="PRINTS" id="PR00344">
    <property type="entry name" value="BCTRLSENSOR"/>
</dbReference>
<evidence type="ECO:0000259" key="20">
    <source>
        <dbReference type="PROSITE" id="PS50113"/>
    </source>
</evidence>
<keyword evidence="12" id="KW-0902">Two-component regulatory system</keyword>
<dbReference type="PANTHER" id="PTHR45339:SF1">
    <property type="entry name" value="HYBRID SIGNAL TRANSDUCTION HISTIDINE KINASE J"/>
    <property type="match status" value="1"/>
</dbReference>
<reference evidence="22 23" key="1">
    <citation type="submission" date="2020-02" db="EMBL/GenBank/DDBJ databases">
        <title>Draft genome sequence of two Spirosoma agri KCTC 52727 and Spirosoma terrae KCTC 52035.</title>
        <authorList>
            <person name="Rojas J."/>
            <person name="Ambika Manirajan B."/>
            <person name="Ratering S."/>
            <person name="Suarez C."/>
            <person name="Schnell S."/>
        </authorList>
    </citation>
    <scope>NUCLEOTIDE SEQUENCE [LARGE SCALE GENOMIC DNA]</scope>
    <source>
        <strain evidence="22 23">KCTC 52727</strain>
    </source>
</reference>
<evidence type="ECO:0000256" key="14">
    <source>
        <dbReference type="ARBA" id="ARBA00023306"/>
    </source>
</evidence>
<dbReference type="InterPro" id="IPR008207">
    <property type="entry name" value="Sig_transdc_His_kin_Hpt_dom"/>
</dbReference>
<dbReference type="SMART" id="SM00388">
    <property type="entry name" value="HisKA"/>
    <property type="match status" value="1"/>
</dbReference>
<evidence type="ECO:0000256" key="2">
    <source>
        <dbReference type="ARBA" id="ARBA00004651"/>
    </source>
</evidence>
<dbReference type="InterPro" id="IPR003594">
    <property type="entry name" value="HATPase_dom"/>
</dbReference>
<evidence type="ECO:0000256" key="12">
    <source>
        <dbReference type="ARBA" id="ARBA00023012"/>
    </source>
</evidence>
<proteinExistence type="predicted"/>
<dbReference type="SUPFAM" id="SSF47384">
    <property type="entry name" value="Homodimeric domain of signal transducing histidine kinase"/>
    <property type="match status" value="1"/>
</dbReference>
<dbReference type="InterPro" id="IPR005467">
    <property type="entry name" value="His_kinase_dom"/>
</dbReference>
<dbReference type="CDD" id="cd17546">
    <property type="entry name" value="REC_hyHK_CKI1_RcsC-like"/>
    <property type="match status" value="1"/>
</dbReference>
<keyword evidence="13" id="KW-0472">Membrane</keyword>
<feature type="domain" description="Histidine kinase" evidence="17">
    <location>
        <begin position="357"/>
        <end position="578"/>
    </location>
</feature>
<dbReference type="InterPro" id="IPR011006">
    <property type="entry name" value="CheY-like_superfamily"/>
</dbReference>
<dbReference type="Pfam" id="PF00072">
    <property type="entry name" value="Response_reg"/>
    <property type="match status" value="1"/>
</dbReference>
<dbReference type="InterPro" id="IPR001789">
    <property type="entry name" value="Sig_transdc_resp-reg_receiver"/>
</dbReference>
<dbReference type="GO" id="GO:0000155">
    <property type="term" value="F:phosphorelay sensor kinase activity"/>
    <property type="evidence" value="ECO:0007669"/>
    <property type="project" value="InterPro"/>
</dbReference>
<sequence length="859" mass="96051">MLAVGLLIPILIGINAQRTTQRMVNQNTWLIHTHLVLQRTQQVQAHLTNLDNDLRGFLLSQNNSVFKADYDRNARIMTQYLQQVAKLTADNSPQYKRVQTIRQLLGQKLNYGNLLFTKSTDDKGLTRLDSVETFMGLSDNLFHELRTIEAVENELLNVRANASEESASYANQSSLVGAIAALVIIMWAFYRLMKTVKDTTRLNQQLKHNEDQLKRFMEAVPVSILVINKDGNLFYANQAASDLFGGITQLTSYSDILNRLTVYQFPDGKPYPMERRPAYRALRGETSQVDDMELRIGDKRIQILSSSRPIYDADGTLQYVISSNMDISDRVLSEGRLQEAKELAEQASRLKENFLANMSHEIRTPLNAVIGFSNLLEVTPLNEEQAEFVKLVQTAGKNLLTIVNDILDISKIEAGMIQMESIPFSIRSLVVSLQTMLQSSVADKNLTLVVDIDPTLPPMVLGDPTRLTQILLNLLSNAIKFTKEGAVTARISRQDNHEKLVRVQFKVNDTGIGIDANALPHVFERFRQASDFTTRYYGGTGLGLNIVKSLTQMQGGSITVSSEPGVGSEFTVELTYPIALELDQHALGKRLNESESGKKTLTILAVEDNVMNQKLVLQVIKRLGYKAELAENGQQALAMLKENAFDLILMDIQMPVMDGYQTTRHIRSTLNSTIPIIAMTAHALASEREQCLQAGMNDFLPKPFQMEDLHRMIQHYGYNAIEQAPVVPIPEPQPVQPVPVATTAFSMDPLLNSVGHDMELALELLEIYLDKTPAELSQLRQLLTDGDVAAIGRILHTQKAPGMMMGLQKATDLNLIIEKLVRSDKDITEIEPLLQQYITVVEDGLPLIQEAMQNGINQE</sequence>
<dbReference type="Pfam" id="PF05227">
    <property type="entry name" value="CHASE3"/>
    <property type="match status" value="1"/>
</dbReference>
<evidence type="ECO:0000256" key="9">
    <source>
        <dbReference type="ARBA" id="ARBA00022777"/>
    </source>
</evidence>
<dbReference type="Gene3D" id="3.30.565.10">
    <property type="entry name" value="Histidine kinase-like ATPase, C-terminal domain"/>
    <property type="match status" value="1"/>
</dbReference>
<dbReference type="Pfam" id="PF01627">
    <property type="entry name" value="Hpt"/>
    <property type="match status" value="1"/>
</dbReference>
<keyword evidence="6" id="KW-0808">Transferase</keyword>
<name>A0A6M0IMT9_9BACT</name>
<feature type="domain" description="PAS" evidence="19">
    <location>
        <begin position="209"/>
        <end position="245"/>
    </location>
</feature>
<dbReference type="SUPFAM" id="SSF47226">
    <property type="entry name" value="Histidine-containing phosphotransfer domain, HPT domain"/>
    <property type="match status" value="1"/>
</dbReference>
<keyword evidence="7" id="KW-0812">Transmembrane</keyword>
<dbReference type="Pfam" id="PF13426">
    <property type="entry name" value="PAS_9"/>
    <property type="match status" value="1"/>
</dbReference>
<accession>A0A6M0IMT9</accession>
<organism evidence="22 23">
    <name type="scientific">Spirosoma agri</name>
    <dbReference type="NCBI Taxonomy" id="1987381"/>
    <lineage>
        <taxon>Bacteria</taxon>
        <taxon>Pseudomonadati</taxon>
        <taxon>Bacteroidota</taxon>
        <taxon>Cytophagia</taxon>
        <taxon>Cytophagales</taxon>
        <taxon>Cytophagaceae</taxon>
        <taxon>Spirosoma</taxon>
    </lineage>
</organism>
<keyword evidence="23" id="KW-1185">Reference proteome</keyword>
<dbReference type="Gene3D" id="3.40.50.2300">
    <property type="match status" value="1"/>
</dbReference>
<evidence type="ECO:0000256" key="3">
    <source>
        <dbReference type="ARBA" id="ARBA00012438"/>
    </source>
</evidence>
<dbReference type="SUPFAM" id="SSF55874">
    <property type="entry name" value="ATPase domain of HSP90 chaperone/DNA topoisomerase II/histidine kinase"/>
    <property type="match status" value="1"/>
</dbReference>
<dbReference type="FunFam" id="3.30.565.10:FF:000010">
    <property type="entry name" value="Sensor histidine kinase RcsC"/>
    <property type="match status" value="1"/>
</dbReference>
<keyword evidence="9" id="KW-0418">Kinase</keyword>
<evidence type="ECO:0000313" key="22">
    <source>
        <dbReference type="EMBL" id="NEU69434.1"/>
    </source>
</evidence>
<feature type="modified residue" description="4-aspartylphosphate" evidence="16">
    <location>
        <position position="651"/>
    </location>
</feature>
<dbReference type="PANTHER" id="PTHR45339">
    <property type="entry name" value="HYBRID SIGNAL TRANSDUCTION HISTIDINE KINASE J"/>
    <property type="match status" value="1"/>
</dbReference>
<evidence type="ECO:0000256" key="15">
    <source>
        <dbReference type="PROSITE-ProRule" id="PRU00110"/>
    </source>
</evidence>
<dbReference type="PROSITE" id="PS50894">
    <property type="entry name" value="HPT"/>
    <property type="match status" value="1"/>
</dbReference>
<dbReference type="CDD" id="cd16922">
    <property type="entry name" value="HATPase_EvgS-ArcB-TorS-like"/>
    <property type="match status" value="1"/>
</dbReference>
<keyword evidence="11" id="KW-1133">Transmembrane helix</keyword>
<dbReference type="GO" id="GO:0005886">
    <property type="term" value="C:plasma membrane"/>
    <property type="evidence" value="ECO:0007669"/>
    <property type="project" value="UniProtKB-SubCell"/>
</dbReference>
<keyword evidence="10" id="KW-0067">ATP-binding</keyword>
<dbReference type="Proteomes" id="UP000477386">
    <property type="component" value="Unassembled WGS sequence"/>
</dbReference>
<dbReference type="SUPFAM" id="SSF55785">
    <property type="entry name" value="PYP-like sensor domain (PAS domain)"/>
    <property type="match status" value="1"/>
</dbReference>
<dbReference type="InterPro" id="IPR036641">
    <property type="entry name" value="HPT_dom_sf"/>
</dbReference>
<feature type="domain" description="HPt" evidence="21">
    <location>
        <begin position="757"/>
        <end position="851"/>
    </location>
</feature>
<dbReference type="PROSITE" id="PS50110">
    <property type="entry name" value="RESPONSE_REGULATORY"/>
    <property type="match status" value="1"/>
</dbReference>
<evidence type="ECO:0000313" key="23">
    <source>
        <dbReference type="Proteomes" id="UP000477386"/>
    </source>
</evidence>
<feature type="domain" description="PAC" evidence="20">
    <location>
        <begin position="285"/>
        <end position="339"/>
    </location>
</feature>
<dbReference type="InterPro" id="IPR035965">
    <property type="entry name" value="PAS-like_dom_sf"/>
</dbReference>
<dbReference type="PROSITE" id="PS50112">
    <property type="entry name" value="PAS"/>
    <property type="match status" value="1"/>
</dbReference>
<keyword evidence="8" id="KW-0547">Nucleotide-binding</keyword>
<evidence type="ECO:0000256" key="16">
    <source>
        <dbReference type="PROSITE-ProRule" id="PRU00169"/>
    </source>
</evidence>